<accession>A0A382EIF0</accession>
<sequence length="136" mass="15043">MKLSLIYKFFAVLCVSTILLVGCAAPVMLYPVTTNNQIHYAKDPATLNCNQLNEARIQVSSLINTVAVKSVEEADRSNAKFTMGISVSNPTTGKDFLGFQSEGVDPVVNEYRRLNVLLEEVEDLQLLKCTRTNLES</sequence>
<evidence type="ECO:0000313" key="1">
    <source>
        <dbReference type="EMBL" id="SVB50245.1"/>
    </source>
</evidence>
<protein>
    <recommendedName>
        <fullName evidence="2">Lipoprotein</fullName>
    </recommendedName>
</protein>
<proteinExistence type="predicted"/>
<dbReference type="PROSITE" id="PS51257">
    <property type="entry name" value="PROKAR_LIPOPROTEIN"/>
    <property type="match status" value="1"/>
</dbReference>
<dbReference type="AlphaFoldDB" id="A0A382EIF0"/>
<reference evidence="1" key="1">
    <citation type="submission" date="2018-05" db="EMBL/GenBank/DDBJ databases">
        <authorList>
            <person name="Lanie J.A."/>
            <person name="Ng W.-L."/>
            <person name="Kazmierczak K.M."/>
            <person name="Andrzejewski T.M."/>
            <person name="Davidsen T.M."/>
            <person name="Wayne K.J."/>
            <person name="Tettelin H."/>
            <person name="Glass J.I."/>
            <person name="Rusch D."/>
            <person name="Podicherti R."/>
            <person name="Tsui H.-C.T."/>
            <person name="Winkler M.E."/>
        </authorList>
    </citation>
    <scope>NUCLEOTIDE SEQUENCE</scope>
</reference>
<evidence type="ECO:0008006" key="2">
    <source>
        <dbReference type="Google" id="ProtNLM"/>
    </source>
</evidence>
<organism evidence="1">
    <name type="scientific">marine metagenome</name>
    <dbReference type="NCBI Taxonomy" id="408172"/>
    <lineage>
        <taxon>unclassified sequences</taxon>
        <taxon>metagenomes</taxon>
        <taxon>ecological metagenomes</taxon>
    </lineage>
</organism>
<gene>
    <name evidence="1" type="ORF">METZ01_LOCUS203099</name>
</gene>
<dbReference type="EMBL" id="UINC01044590">
    <property type="protein sequence ID" value="SVB50245.1"/>
    <property type="molecule type" value="Genomic_DNA"/>
</dbReference>
<name>A0A382EIF0_9ZZZZ</name>